<feature type="transmembrane region" description="Helical" evidence="1">
    <location>
        <begin position="84"/>
        <end position="104"/>
    </location>
</feature>
<evidence type="ECO:0000313" key="2">
    <source>
        <dbReference type="EMBL" id="MBN7826277.1"/>
    </source>
</evidence>
<keyword evidence="1" id="KW-0812">Transmembrane</keyword>
<organism evidence="2 3">
    <name type="scientific">Bowmanella dokdonensis</name>
    <dbReference type="NCBI Taxonomy" id="751969"/>
    <lineage>
        <taxon>Bacteria</taxon>
        <taxon>Pseudomonadati</taxon>
        <taxon>Pseudomonadota</taxon>
        <taxon>Gammaproteobacteria</taxon>
        <taxon>Alteromonadales</taxon>
        <taxon>Alteromonadaceae</taxon>
        <taxon>Bowmanella</taxon>
    </lineage>
</organism>
<dbReference type="Proteomes" id="UP000664654">
    <property type="component" value="Unassembled WGS sequence"/>
</dbReference>
<keyword evidence="1" id="KW-0472">Membrane</keyword>
<comment type="caution">
    <text evidence="2">The sequence shown here is derived from an EMBL/GenBank/DDBJ whole genome shotgun (WGS) entry which is preliminary data.</text>
</comment>
<evidence type="ECO:0000313" key="3">
    <source>
        <dbReference type="Proteomes" id="UP000664654"/>
    </source>
</evidence>
<accession>A0A939IS30</accession>
<keyword evidence="3" id="KW-1185">Reference proteome</keyword>
<feature type="transmembrane region" description="Helical" evidence="1">
    <location>
        <begin position="7"/>
        <end position="28"/>
    </location>
</feature>
<gene>
    <name evidence="2" type="ORF">J0A66_13660</name>
</gene>
<proteinExistence type="predicted"/>
<dbReference type="EMBL" id="JAFKCV010000007">
    <property type="protein sequence ID" value="MBN7826277.1"/>
    <property type="molecule type" value="Genomic_DNA"/>
</dbReference>
<reference evidence="2" key="1">
    <citation type="submission" date="2021-03" db="EMBL/GenBank/DDBJ databases">
        <title>novel species isolated from a fishpond in China.</title>
        <authorList>
            <person name="Lu H."/>
            <person name="Cai Z."/>
        </authorList>
    </citation>
    <scope>NUCLEOTIDE SEQUENCE</scope>
    <source>
        <strain evidence="2">JCM 30855</strain>
    </source>
</reference>
<dbReference type="AlphaFoldDB" id="A0A939IS30"/>
<feature type="transmembrane region" description="Helical" evidence="1">
    <location>
        <begin position="110"/>
        <end position="128"/>
    </location>
</feature>
<protein>
    <submittedName>
        <fullName evidence="2">Uncharacterized protein</fullName>
    </submittedName>
</protein>
<dbReference type="RefSeq" id="WP_206574389.1">
    <property type="nucleotide sequence ID" value="NZ_JAFKCV010000007.1"/>
</dbReference>
<keyword evidence="1" id="KW-1133">Transmembrane helix</keyword>
<evidence type="ECO:0000256" key="1">
    <source>
        <dbReference type="SAM" id="Phobius"/>
    </source>
</evidence>
<name>A0A939IS30_9ALTE</name>
<sequence length="142" mass="15670">MQWFRRIVAVLVSMLVAGLLIAGLEGLGKVFFPPPQGLNWQDAEQIELYMQGMPVATLLFVLAGWLLGTYCGGLVASLIGRGHVVFYCCLIGGLVLLCAASTLFLLPHPWWFVALALLGIPLATWLAIRRMQRFFAREVPPD</sequence>
<feature type="transmembrane region" description="Helical" evidence="1">
    <location>
        <begin position="48"/>
        <end position="72"/>
    </location>
</feature>